<dbReference type="PANTHER" id="PTHR35936">
    <property type="entry name" value="MEMBRANE-BOUND LYTIC MUREIN TRANSGLYCOSYLASE F"/>
    <property type="match status" value="1"/>
</dbReference>
<evidence type="ECO:0000256" key="2">
    <source>
        <dbReference type="ARBA" id="ARBA00022729"/>
    </source>
</evidence>
<evidence type="ECO:0000313" key="4">
    <source>
        <dbReference type="EMBL" id="CAB4609463.1"/>
    </source>
</evidence>
<reference evidence="4" key="1">
    <citation type="submission" date="2020-05" db="EMBL/GenBank/DDBJ databases">
        <authorList>
            <person name="Chiriac C."/>
            <person name="Salcher M."/>
            <person name="Ghai R."/>
            <person name="Kavagutti S V."/>
        </authorList>
    </citation>
    <scope>NUCLEOTIDE SEQUENCE</scope>
</reference>
<dbReference type="PANTHER" id="PTHR35936:SF17">
    <property type="entry name" value="ARGININE-BINDING EXTRACELLULAR PROTEIN ARTP"/>
    <property type="match status" value="1"/>
</dbReference>
<accession>A0A6J6HAC4</accession>
<dbReference type="AlphaFoldDB" id="A0A6J6HAC4"/>
<evidence type="ECO:0000256" key="1">
    <source>
        <dbReference type="ARBA" id="ARBA00004196"/>
    </source>
</evidence>
<evidence type="ECO:0000259" key="3">
    <source>
        <dbReference type="SMART" id="SM00062"/>
    </source>
</evidence>
<dbReference type="GO" id="GO:0030313">
    <property type="term" value="C:cell envelope"/>
    <property type="evidence" value="ECO:0007669"/>
    <property type="project" value="UniProtKB-SubCell"/>
</dbReference>
<dbReference type="EMBL" id="CAEZUL010000184">
    <property type="protein sequence ID" value="CAB4609463.1"/>
    <property type="molecule type" value="Genomic_DNA"/>
</dbReference>
<keyword evidence="2" id="KW-0732">Signal</keyword>
<sequence length="262" mass="27993">MARTTRLLASLAALSFVVASCGGSSDSEATTDGALKTIAAGKLTVCSDAPYEPFEFQAEDGTWTGFDMDVVRKIAEANELELAVTVQPFDGIWLAPAAGTCDMVASSMTITPEREKAADFTASYFDAFQSLLVRKDDAATLNSLAALEGKTIAVQTGTTGETFAKENATKSKIQSFDEASAMFLALESGQVDGVLQDFLINKERADKQGTSVVSVKFEDTPEQYGFAVETGNTALLEVLNKGIAELRDNGSYKTIYDKYFIG</sequence>
<dbReference type="PROSITE" id="PS51257">
    <property type="entry name" value="PROKAR_LIPOPROTEIN"/>
    <property type="match status" value="1"/>
</dbReference>
<proteinExistence type="predicted"/>
<protein>
    <submittedName>
        <fullName evidence="4">Unannotated protein</fullName>
    </submittedName>
</protein>
<dbReference type="InterPro" id="IPR001638">
    <property type="entry name" value="Solute-binding_3/MltF_N"/>
</dbReference>
<organism evidence="4">
    <name type="scientific">freshwater metagenome</name>
    <dbReference type="NCBI Taxonomy" id="449393"/>
    <lineage>
        <taxon>unclassified sequences</taxon>
        <taxon>metagenomes</taxon>
        <taxon>ecological metagenomes</taxon>
    </lineage>
</organism>
<dbReference type="InterPro" id="IPR018313">
    <property type="entry name" value="SBP_3_CS"/>
</dbReference>
<gene>
    <name evidence="4" type="ORF">UFOPK1808_01273</name>
</gene>
<dbReference type="SMART" id="SM00062">
    <property type="entry name" value="PBPb"/>
    <property type="match status" value="1"/>
</dbReference>
<name>A0A6J6HAC4_9ZZZZ</name>
<dbReference type="Gene3D" id="3.40.190.10">
    <property type="entry name" value="Periplasmic binding protein-like II"/>
    <property type="match status" value="2"/>
</dbReference>
<comment type="subcellular location">
    <subcellularLocation>
        <location evidence="1">Cell envelope</location>
    </subcellularLocation>
</comment>
<dbReference type="Pfam" id="PF00497">
    <property type="entry name" value="SBP_bac_3"/>
    <property type="match status" value="1"/>
</dbReference>
<dbReference type="PROSITE" id="PS01039">
    <property type="entry name" value="SBP_BACTERIAL_3"/>
    <property type="match status" value="1"/>
</dbReference>
<dbReference type="SUPFAM" id="SSF53850">
    <property type="entry name" value="Periplasmic binding protein-like II"/>
    <property type="match status" value="1"/>
</dbReference>
<feature type="domain" description="Solute-binding protein family 3/N-terminal" evidence="3">
    <location>
        <begin position="42"/>
        <end position="262"/>
    </location>
</feature>